<dbReference type="Pfam" id="PF14029">
    <property type="entry name" value="DUF4244"/>
    <property type="match status" value="1"/>
</dbReference>
<comment type="caution">
    <text evidence="1">The sequence shown here is derived from an EMBL/GenBank/DDBJ whole genome shotgun (WGS) entry which is preliminary data.</text>
</comment>
<dbReference type="AlphaFoldDB" id="A0A561ERC7"/>
<organism evidence="1 2">
    <name type="scientific">Kitasatospora atroaurantiaca</name>
    <dbReference type="NCBI Taxonomy" id="285545"/>
    <lineage>
        <taxon>Bacteria</taxon>
        <taxon>Bacillati</taxon>
        <taxon>Actinomycetota</taxon>
        <taxon>Actinomycetes</taxon>
        <taxon>Kitasatosporales</taxon>
        <taxon>Streptomycetaceae</taxon>
        <taxon>Kitasatospora</taxon>
    </lineage>
</organism>
<evidence type="ECO:0000313" key="1">
    <source>
        <dbReference type="EMBL" id="TWE18168.1"/>
    </source>
</evidence>
<dbReference type="RefSeq" id="WP_425461180.1">
    <property type="nucleotide sequence ID" value="NZ_BAAABR010000029.1"/>
</dbReference>
<evidence type="ECO:0000313" key="2">
    <source>
        <dbReference type="Proteomes" id="UP000318416"/>
    </source>
</evidence>
<accession>A0A561ERC7</accession>
<protein>
    <submittedName>
        <fullName evidence="1">Uncharacterized protein DUF4244</fullName>
    </submittedName>
</protein>
<keyword evidence="2" id="KW-1185">Reference proteome</keyword>
<dbReference type="InterPro" id="IPR025338">
    <property type="entry name" value="DUF4244"/>
</dbReference>
<sequence length="100" mass="10311">MTATAAPATAMTPTAATATAMRAGAGLRRVLALCRRRSSWLSVRLTRLRGDRSDAGMTTAEYAVGTVAACAFAAILYRVVTGGTVSGALSELLERALHAV</sequence>
<gene>
    <name evidence="1" type="ORF">FB465_3218</name>
</gene>
<reference evidence="1 2" key="1">
    <citation type="submission" date="2019-06" db="EMBL/GenBank/DDBJ databases">
        <title>Sequencing the genomes of 1000 actinobacteria strains.</title>
        <authorList>
            <person name="Klenk H.-P."/>
        </authorList>
    </citation>
    <scope>NUCLEOTIDE SEQUENCE [LARGE SCALE GENOMIC DNA]</scope>
    <source>
        <strain evidence="1 2">DSM 41649</strain>
    </source>
</reference>
<dbReference type="EMBL" id="VIVR01000001">
    <property type="protein sequence ID" value="TWE18168.1"/>
    <property type="molecule type" value="Genomic_DNA"/>
</dbReference>
<proteinExistence type="predicted"/>
<dbReference type="Proteomes" id="UP000318416">
    <property type="component" value="Unassembled WGS sequence"/>
</dbReference>
<name>A0A561ERC7_9ACTN</name>